<sequence length="357" mass="39518">MILKTEILKFDPKNPKAVGIRKAAQVLKDGGLVAFPTETVYGLGADLLNTSALSRLYDIKKRPKDKPFTVAIADLRQLAALDCEVSPYTFRFMSRFWPGPLTIILWTKKEEKLGIRMPDDNIALSLLKELSIPVALPSANISGNPAPTTAEQVLKDLGGKIEMILDGGRTRIGIESTVLDLTISPYHVLREGAIKGEEFKKVPKKSVLFVCTGNSCRSMMAEGLFKHLLKERGRNDVEVISAGIIGLNGSPPTGETIQVMDEAGVNVRGFKTKGINTDFINRADLILGMQEVHKREILALVPQAEKRVHLLREFTKDEVTNDGFASEVPDPISKPSEVYKRVFEIIKRNLEKLVDMI</sequence>
<keyword evidence="6" id="KW-0808">Transferase</keyword>
<evidence type="ECO:0000256" key="3">
    <source>
        <dbReference type="ARBA" id="ARBA00011063"/>
    </source>
</evidence>
<keyword evidence="5" id="KW-0963">Cytoplasm</keyword>
<dbReference type="GO" id="GO:0003725">
    <property type="term" value="F:double-stranded RNA binding"/>
    <property type="evidence" value="ECO:0007669"/>
    <property type="project" value="UniProtKB-UniRule"/>
</dbReference>
<dbReference type="PANTHER" id="PTHR17490:SF16">
    <property type="entry name" value="THREONYLCARBAMOYL-AMP SYNTHASE"/>
    <property type="match status" value="1"/>
</dbReference>
<evidence type="ECO:0000256" key="7">
    <source>
        <dbReference type="ARBA" id="ARBA00022694"/>
    </source>
</evidence>
<accession>A0A2J0KWU1</accession>
<dbReference type="EMBL" id="PEWV01000013">
    <property type="protein sequence ID" value="PIU42249.1"/>
    <property type="molecule type" value="Genomic_DNA"/>
</dbReference>
<proteinExistence type="inferred from homology"/>
<evidence type="ECO:0000256" key="1">
    <source>
        <dbReference type="ARBA" id="ARBA00004496"/>
    </source>
</evidence>
<keyword evidence="10" id="KW-0378">Hydrolase</keyword>
<dbReference type="InterPro" id="IPR023485">
    <property type="entry name" value="Ptyr_pPase"/>
</dbReference>
<evidence type="ECO:0000313" key="18">
    <source>
        <dbReference type="Proteomes" id="UP000230052"/>
    </source>
</evidence>
<keyword evidence="8" id="KW-0548">Nucleotidyltransferase</keyword>
<dbReference type="Pfam" id="PF01451">
    <property type="entry name" value="LMWPc"/>
    <property type="match status" value="1"/>
</dbReference>
<evidence type="ECO:0000256" key="11">
    <source>
        <dbReference type="ARBA" id="ARBA00022840"/>
    </source>
</evidence>
<dbReference type="GO" id="GO:0005524">
    <property type="term" value="F:ATP binding"/>
    <property type="evidence" value="ECO:0007669"/>
    <property type="project" value="UniProtKB-UniRule"/>
</dbReference>
<dbReference type="Pfam" id="PF01300">
    <property type="entry name" value="Sua5_yciO_yrdC"/>
    <property type="match status" value="1"/>
</dbReference>
<evidence type="ECO:0000256" key="4">
    <source>
        <dbReference type="ARBA" id="ARBA00012584"/>
    </source>
</evidence>
<name>A0A2J0KWU1_9BACT</name>
<organism evidence="17 18">
    <name type="scientific">Candidatus Aquitaenariimonas noxiae</name>
    <dbReference type="NCBI Taxonomy" id="1974741"/>
    <lineage>
        <taxon>Bacteria</taxon>
        <taxon>Pseudomonadati</taxon>
        <taxon>Candidatus Omnitrophota</taxon>
        <taxon>Candidatus Aquitaenariimonas</taxon>
    </lineage>
</organism>
<evidence type="ECO:0000256" key="14">
    <source>
        <dbReference type="PIRSR" id="PIRSR004930-1"/>
    </source>
</evidence>
<feature type="binding site" evidence="14">
    <location>
        <position position="190"/>
    </location>
    <ligand>
        <name>ATP</name>
        <dbReference type="ChEBI" id="CHEBI:30616"/>
    </ligand>
</feature>
<keyword evidence="9 14" id="KW-0547">Nucleotide-binding</keyword>
<gene>
    <name evidence="17" type="ORF">COS99_01200</name>
</gene>
<dbReference type="GO" id="GO:0005737">
    <property type="term" value="C:cytoplasm"/>
    <property type="evidence" value="ECO:0007669"/>
    <property type="project" value="UniProtKB-SubCell"/>
</dbReference>
<evidence type="ECO:0000256" key="5">
    <source>
        <dbReference type="ARBA" id="ARBA00022490"/>
    </source>
</evidence>
<dbReference type="PROSITE" id="PS51163">
    <property type="entry name" value="YRDC"/>
    <property type="match status" value="1"/>
</dbReference>
<dbReference type="PANTHER" id="PTHR17490">
    <property type="entry name" value="SUA5"/>
    <property type="match status" value="1"/>
</dbReference>
<dbReference type="InterPro" id="IPR006070">
    <property type="entry name" value="Sua5-like_dom"/>
</dbReference>
<keyword evidence="7" id="KW-0819">tRNA processing</keyword>
<feature type="active site" description="Proton donor" evidence="15">
    <location>
        <position position="330"/>
    </location>
</feature>
<dbReference type="GO" id="GO:0061710">
    <property type="term" value="F:L-threonylcarbamoyladenylate synthase"/>
    <property type="evidence" value="ECO:0007669"/>
    <property type="project" value="UniProtKB-EC"/>
</dbReference>
<dbReference type="InterPro" id="IPR017945">
    <property type="entry name" value="DHBP_synth_RibB-like_a/b_dom"/>
</dbReference>
<comment type="catalytic activity">
    <reaction evidence="13">
        <text>L-threonine + hydrogencarbonate + ATP = L-threonylcarbamoyladenylate + diphosphate + H2O</text>
        <dbReference type="Rhea" id="RHEA:36407"/>
        <dbReference type="ChEBI" id="CHEBI:15377"/>
        <dbReference type="ChEBI" id="CHEBI:17544"/>
        <dbReference type="ChEBI" id="CHEBI:30616"/>
        <dbReference type="ChEBI" id="CHEBI:33019"/>
        <dbReference type="ChEBI" id="CHEBI:57926"/>
        <dbReference type="ChEBI" id="CHEBI:73682"/>
        <dbReference type="EC" id="2.7.7.87"/>
    </reaction>
</comment>
<comment type="subcellular location">
    <subcellularLocation>
        <location evidence="1">Cytoplasm</location>
    </subcellularLocation>
</comment>
<evidence type="ECO:0000256" key="9">
    <source>
        <dbReference type="ARBA" id="ARBA00022741"/>
    </source>
</evidence>
<dbReference type="GO" id="GO:0000049">
    <property type="term" value="F:tRNA binding"/>
    <property type="evidence" value="ECO:0007669"/>
    <property type="project" value="TreeGrafter"/>
</dbReference>
<comment type="similarity">
    <text evidence="3">Belongs to the low molecular weight phosphotyrosine protein phosphatase family.</text>
</comment>
<evidence type="ECO:0000256" key="13">
    <source>
        <dbReference type="ARBA" id="ARBA00048366"/>
    </source>
</evidence>
<feature type="domain" description="YrdC-like" evidence="16">
    <location>
        <begin position="17"/>
        <end position="194"/>
    </location>
</feature>
<dbReference type="SMART" id="SM00226">
    <property type="entry name" value="LMWPc"/>
    <property type="match status" value="1"/>
</dbReference>
<dbReference type="Gene3D" id="3.90.870.10">
    <property type="entry name" value="DHBP synthase"/>
    <property type="match status" value="1"/>
</dbReference>
<reference evidence="17 18" key="1">
    <citation type="submission" date="2017-09" db="EMBL/GenBank/DDBJ databases">
        <title>Depth-based differentiation of microbial function through sediment-hosted aquifers and enrichment of novel symbionts in the deep terrestrial subsurface.</title>
        <authorList>
            <person name="Probst A.J."/>
            <person name="Ladd B."/>
            <person name="Jarett J.K."/>
            <person name="Geller-Mcgrath D.E."/>
            <person name="Sieber C.M."/>
            <person name="Emerson J.B."/>
            <person name="Anantharaman K."/>
            <person name="Thomas B.C."/>
            <person name="Malmstrom R."/>
            <person name="Stieglmeier M."/>
            <person name="Klingl A."/>
            <person name="Woyke T."/>
            <person name="Ryan C.M."/>
            <person name="Banfield J.F."/>
        </authorList>
    </citation>
    <scope>NUCLEOTIDE SEQUENCE [LARGE SCALE GENOMIC DNA]</scope>
    <source>
        <strain evidence="17">CG07_land_8_20_14_0_80_42_15</strain>
    </source>
</reference>
<evidence type="ECO:0000256" key="8">
    <source>
        <dbReference type="ARBA" id="ARBA00022695"/>
    </source>
</evidence>
<dbReference type="InterPro" id="IPR050156">
    <property type="entry name" value="TC-AMP_synthase_SUA5"/>
</dbReference>
<protein>
    <recommendedName>
        <fullName evidence="12">L-threonylcarbamoyladenylate synthase</fullName>
        <ecNumber evidence="4">2.7.7.87</ecNumber>
    </recommendedName>
    <alternativeName>
        <fullName evidence="12">L-threonylcarbamoyladenylate synthase</fullName>
    </alternativeName>
</protein>
<dbReference type="SUPFAM" id="SSF55821">
    <property type="entry name" value="YrdC/RibB"/>
    <property type="match status" value="1"/>
</dbReference>
<feature type="binding site" evidence="14">
    <location>
        <position position="39"/>
    </location>
    <ligand>
        <name>L-threonine</name>
        <dbReference type="ChEBI" id="CHEBI:57926"/>
    </ligand>
</feature>
<dbReference type="NCBIfam" id="TIGR00057">
    <property type="entry name" value="L-threonylcarbamoyladenylate synthase"/>
    <property type="match status" value="1"/>
</dbReference>
<evidence type="ECO:0000259" key="16">
    <source>
        <dbReference type="PROSITE" id="PS51163"/>
    </source>
</evidence>
<evidence type="ECO:0000313" key="17">
    <source>
        <dbReference type="EMBL" id="PIU42249.1"/>
    </source>
</evidence>
<keyword evidence="11 14" id="KW-0067">ATP-binding</keyword>
<feature type="binding site" evidence="14">
    <location>
        <position position="138"/>
    </location>
    <ligand>
        <name>ATP</name>
        <dbReference type="ChEBI" id="CHEBI:30616"/>
    </ligand>
</feature>
<feature type="binding site" evidence="14">
    <location>
        <position position="176"/>
    </location>
    <ligand>
        <name>L-threonine</name>
        <dbReference type="ChEBI" id="CHEBI:57926"/>
    </ligand>
</feature>
<dbReference type="PRINTS" id="PR00719">
    <property type="entry name" value="LMWPTPASE"/>
</dbReference>
<evidence type="ECO:0000256" key="10">
    <source>
        <dbReference type="ARBA" id="ARBA00022801"/>
    </source>
</evidence>
<dbReference type="AlphaFoldDB" id="A0A2J0KWU1"/>
<dbReference type="GO" id="GO:0004725">
    <property type="term" value="F:protein tyrosine phosphatase activity"/>
    <property type="evidence" value="ECO:0007669"/>
    <property type="project" value="InterPro"/>
</dbReference>
<comment type="similarity">
    <text evidence="2">Belongs to the SUA5 family.</text>
</comment>
<dbReference type="GO" id="GO:0008033">
    <property type="term" value="P:tRNA processing"/>
    <property type="evidence" value="ECO:0007669"/>
    <property type="project" value="UniProtKB-KW"/>
</dbReference>
<feature type="binding site" evidence="14">
    <location>
        <position position="116"/>
    </location>
    <ligand>
        <name>L-threonine</name>
        <dbReference type="ChEBI" id="CHEBI:57926"/>
    </ligand>
</feature>
<dbReference type="SUPFAM" id="SSF52788">
    <property type="entry name" value="Phosphotyrosine protein phosphatases I"/>
    <property type="match status" value="1"/>
</dbReference>
<feature type="active site" description="Nucleophile" evidence="15">
    <location>
        <position position="211"/>
    </location>
</feature>
<dbReference type="InterPro" id="IPR036196">
    <property type="entry name" value="Ptyr_pPase_sf"/>
</dbReference>
<dbReference type="Proteomes" id="UP000230052">
    <property type="component" value="Unassembled WGS sequence"/>
</dbReference>
<evidence type="ECO:0000256" key="6">
    <source>
        <dbReference type="ARBA" id="ARBA00022679"/>
    </source>
</evidence>
<dbReference type="GO" id="GO:0006450">
    <property type="term" value="P:regulation of translational fidelity"/>
    <property type="evidence" value="ECO:0007669"/>
    <property type="project" value="TreeGrafter"/>
</dbReference>
<feature type="active site" evidence="15">
    <location>
        <position position="217"/>
    </location>
</feature>
<dbReference type="InterPro" id="IPR017867">
    <property type="entry name" value="Tyr_phospatase_low_mol_wt"/>
</dbReference>
<feature type="binding site" evidence="14">
    <location>
        <position position="62"/>
    </location>
    <ligand>
        <name>ATP</name>
        <dbReference type="ChEBI" id="CHEBI:30616"/>
    </ligand>
</feature>
<evidence type="ECO:0000256" key="12">
    <source>
        <dbReference type="ARBA" id="ARBA00029774"/>
    </source>
</evidence>
<evidence type="ECO:0000256" key="15">
    <source>
        <dbReference type="PIRSR" id="PIRSR617867-1"/>
    </source>
</evidence>
<dbReference type="Gene3D" id="3.40.50.2300">
    <property type="match status" value="1"/>
</dbReference>
<dbReference type="EC" id="2.7.7.87" evidence="4"/>
<evidence type="ECO:0000256" key="2">
    <source>
        <dbReference type="ARBA" id="ARBA00007663"/>
    </source>
</evidence>
<comment type="caution">
    <text evidence="17">The sequence shown here is derived from an EMBL/GenBank/DDBJ whole genome shotgun (WGS) entry which is preliminary data.</text>
</comment>